<evidence type="ECO:0000256" key="7">
    <source>
        <dbReference type="ARBA" id="ARBA00023065"/>
    </source>
</evidence>
<comment type="subcellular location">
    <subcellularLocation>
        <location evidence="1">Cell outer membrane</location>
        <topology evidence="1">Multi-pass membrane protein</topology>
    </subcellularLocation>
</comment>
<dbReference type="RefSeq" id="WP_263530058.1">
    <property type="nucleotide sequence ID" value="NZ_JAOVZB010000003.1"/>
</dbReference>
<evidence type="ECO:0000256" key="4">
    <source>
        <dbReference type="ARBA" id="ARBA00022452"/>
    </source>
</evidence>
<dbReference type="InterPro" id="IPR050298">
    <property type="entry name" value="Gram-neg_bact_OMP"/>
</dbReference>
<dbReference type="Gene3D" id="2.40.160.10">
    <property type="entry name" value="Porin"/>
    <property type="match status" value="1"/>
</dbReference>
<dbReference type="Pfam" id="PF13609">
    <property type="entry name" value="Porin_4"/>
    <property type="match status" value="1"/>
</dbReference>
<keyword evidence="5" id="KW-0812">Transmembrane</keyword>
<dbReference type="PANTHER" id="PTHR34501:SF9">
    <property type="entry name" value="MAJOR OUTER MEMBRANE PROTEIN P.IA"/>
    <property type="match status" value="1"/>
</dbReference>
<keyword evidence="3" id="KW-0813">Transport</keyword>
<name>A0ABT2YS04_9GAMM</name>
<keyword evidence="8" id="KW-0626">Porin</keyword>
<organism evidence="13 14">
    <name type="scientific">Marinomonas sargassi</name>
    <dbReference type="NCBI Taxonomy" id="2984494"/>
    <lineage>
        <taxon>Bacteria</taxon>
        <taxon>Pseudomonadati</taxon>
        <taxon>Pseudomonadota</taxon>
        <taxon>Gammaproteobacteria</taxon>
        <taxon>Oceanospirillales</taxon>
        <taxon>Oceanospirillaceae</taxon>
        <taxon>Marinomonas</taxon>
    </lineage>
</organism>
<evidence type="ECO:0000256" key="6">
    <source>
        <dbReference type="ARBA" id="ARBA00022729"/>
    </source>
</evidence>
<feature type="signal peptide" evidence="11">
    <location>
        <begin position="1"/>
        <end position="25"/>
    </location>
</feature>
<dbReference type="SUPFAM" id="SSF56935">
    <property type="entry name" value="Porins"/>
    <property type="match status" value="1"/>
</dbReference>
<accession>A0ABT2YS04</accession>
<sequence length="345" mass="37858">MKATKLVTAFGLTAIAAAVSTSTYAVDLIKTDDLTLNLNGDIDLLIEHDSDNDNRTEAEANFDDVDFDFKWKIDDNLTFIAASDWTMESENNNTLQNDQIWAGVEIGDVTVRAGFQEDAIDPLGIDSFEIVDLGRASGDQDGGGTKFNESFFAAYEGDDYEIRGTYVVASEANTTSDDDEEQPKRTAFAGDVKVGDFLIEGGFGSETDFDEEITVDFWQAQVEYSIGQVKLGALYGEMDVDFTDASTTDLRSTGYELNVTYKVNSKLSVYAGYEAIDNHDSSYDNYTQQGVGAVYQFSKLAKLYVEAGTQNGTYWRGDSTRTATSSFNQTKDDVSVAGMLLSLDF</sequence>
<dbReference type="InterPro" id="IPR023614">
    <property type="entry name" value="Porin_dom_sf"/>
</dbReference>
<keyword evidence="10" id="KW-0998">Cell outer membrane</keyword>
<evidence type="ECO:0000256" key="3">
    <source>
        <dbReference type="ARBA" id="ARBA00022448"/>
    </source>
</evidence>
<keyword evidence="9" id="KW-0472">Membrane</keyword>
<dbReference type="EMBL" id="JAOVZB010000003">
    <property type="protein sequence ID" value="MCV2402675.1"/>
    <property type="molecule type" value="Genomic_DNA"/>
</dbReference>
<feature type="domain" description="Porin" evidence="12">
    <location>
        <begin position="13"/>
        <end position="311"/>
    </location>
</feature>
<dbReference type="InterPro" id="IPR033900">
    <property type="entry name" value="Gram_neg_porin_domain"/>
</dbReference>
<evidence type="ECO:0000256" key="8">
    <source>
        <dbReference type="ARBA" id="ARBA00023114"/>
    </source>
</evidence>
<dbReference type="PANTHER" id="PTHR34501">
    <property type="entry name" value="PROTEIN YDDL-RELATED"/>
    <property type="match status" value="1"/>
</dbReference>
<keyword evidence="4" id="KW-1134">Transmembrane beta strand</keyword>
<evidence type="ECO:0000313" key="13">
    <source>
        <dbReference type="EMBL" id="MCV2402675.1"/>
    </source>
</evidence>
<evidence type="ECO:0000256" key="1">
    <source>
        <dbReference type="ARBA" id="ARBA00004571"/>
    </source>
</evidence>
<evidence type="ECO:0000256" key="5">
    <source>
        <dbReference type="ARBA" id="ARBA00022692"/>
    </source>
</evidence>
<evidence type="ECO:0000259" key="12">
    <source>
        <dbReference type="Pfam" id="PF13609"/>
    </source>
</evidence>
<keyword evidence="7" id="KW-0406">Ion transport</keyword>
<evidence type="ECO:0000256" key="9">
    <source>
        <dbReference type="ARBA" id="ARBA00023136"/>
    </source>
</evidence>
<proteinExistence type="predicted"/>
<comment type="subunit">
    <text evidence="2">Homotrimer.</text>
</comment>
<protein>
    <submittedName>
        <fullName evidence="13">Porin</fullName>
    </submittedName>
</protein>
<feature type="chain" id="PRO_5045170608" evidence="11">
    <location>
        <begin position="26"/>
        <end position="345"/>
    </location>
</feature>
<reference evidence="13 14" key="1">
    <citation type="submission" date="2022-10" db="EMBL/GenBank/DDBJ databases">
        <title>Marinomonas transparenta sp. nov. and Marinomonas sargassi sp. nov., isolated from marine alga (Sargassum natans (L.) Gaillon).</title>
        <authorList>
            <person name="Wang Y."/>
        </authorList>
    </citation>
    <scope>NUCLEOTIDE SEQUENCE [LARGE SCALE GENOMIC DNA]</scope>
    <source>
        <strain evidence="13 14">C2222</strain>
    </source>
</reference>
<keyword evidence="14" id="KW-1185">Reference proteome</keyword>
<evidence type="ECO:0000256" key="10">
    <source>
        <dbReference type="ARBA" id="ARBA00023237"/>
    </source>
</evidence>
<evidence type="ECO:0000256" key="2">
    <source>
        <dbReference type="ARBA" id="ARBA00011233"/>
    </source>
</evidence>
<evidence type="ECO:0000313" key="14">
    <source>
        <dbReference type="Proteomes" id="UP001209713"/>
    </source>
</evidence>
<dbReference type="Proteomes" id="UP001209713">
    <property type="component" value="Unassembled WGS sequence"/>
</dbReference>
<comment type="caution">
    <text evidence="13">The sequence shown here is derived from an EMBL/GenBank/DDBJ whole genome shotgun (WGS) entry which is preliminary data.</text>
</comment>
<keyword evidence="6 11" id="KW-0732">Signal</keyword>
<gene>
    <name evidence="13" type="ORF">OFY17_07245</name>
</gene>
<evidence type="ECO:0000256" key="11">
    <source>
        <dbReference type="SAM" id="SignalP"/>
    </source>
</evidence>